<name>A0ABR2HI45_9EUKA</name>
<keyword evidence="2" id="KW-1185">Reference proteome</keyword>
<dbReference type="SUPFAM" id="SSF48403">
    <property type="entry name" value="Ankyrin repeat"/>
    <property type="match status" value="1"/>
</dbReference>
<dbReference type="InterPro" id="IPR036770">
    <property type="entry name" value="Ankyrin_rpt-contain_sf"/>
</dbReference>
<evidence type="ECO:0008006" key="3">
    <source>
        <dbReference type="Google" id="ProtNLM"/>
    </source>
</evidence>
<protein>
    <recommendedName>
        <fullName evidence="3">DUF3447 domain-containing protein</fullName>
    </recommendedName>
</protein>
<evidence type="ECO:0000313" key="2">
    <source>
        <dbReference type="Proteomes" id="UP001470230"/>
    </source>
</evidence>
<organism evidence="1 2">
    <name type="scientific">Tritrichomonas musculus</name>
    <dbReference type="NCBI Taxonomy" id="1915356"/>
    <lineage>
        <taxon>Eukaryota</taxon>
        <taxon>Metamonada</taxon>
        <taxon>Parabasalia</taxon>
        <taxon>Tritrichomonadida</taxon>
        <taxon>Tritrichomonadidae</taxon>
        <taxon>Tritrichomonas</taxon>
    </lineage>
</organism>
<gene>
    <name evidence="1" type="ORF">M9Y10_020404</name>
</gene>
<dbReference type="Proteomes" id="UP001470230">
    <property type="component" value="Unassembled WGS sequence"/>
</dbReference>
<accession>A0ABR2HI45</accession>
<reference evidence="1 2" key="1">
    <citation type="submission" date="2024-04" db="EMBL/GenBank/DDBJ databases">
        <title>Tritrichomonas musculus Genome.</title>
        <authorList>
            <person name="Alves-Ferreira E."/>
            <person name="Grigg M."/>
            <person name="Lorenzi H."/>
            <person name="Galac M."/>
        </authorList>
    </citation>
    <scope>NUCLEOTIDE SEQUENCE [LARGE SCALE GENOMIC DNA]</scope>
    <source>
        <strain evidence="1 2">EAF2021</strain>
    </source>
</reference>
<evidence type="ECO:0000313" key="1">
    <source>
        <dbReference type="EMBL" id="KAK8846389.1"/>
    </source>
</evidence>
<comment type="caution">
    <text evidence="1">The sequence shown here is derived from an EMBL/GenBank/DDBJ whole genome shotgun (WGS) entry which is preliminary data.</text>
</comment>
<sequence length="366" mass="43634">MNIDDYLSKMKDIQSSLLMFLDQQSNNEEKFSELLTLFNNHKIIENKNELKSLLHMILNIANDYHRSSIFFDLIKQILFYLKDPIKQSFSNYQIVNIFITNKKMLLLLIDLKIIDVDKSLMNLITANKKSEYKYIHYFLPEIKELISKDMYEKMSKELPENFEQLRQIGENNSYLCSLIRDDSIKEFIEFVNKSPISLSDAIIEPSIYETNSFLIDKNLTISEYASFFGSIQIIKYLYYNKVDLNPSLIIYAIHSKNYDLIDFIESINKDINDTLLQQYINESIKCHHNEITNYFIDKHQQLLQNYFKQILKSYNFEFITYDPELFVQSLTYFCKYDYYIIVEMLLNSFDINDIDKPIIILCQSIQ</sequence>
<dbReference type="EMBL" id="JAPFFF010000029">
    <property type="protein sequence ID" value="KAK8846389.1"/>
    <property type="molecule type" value="Genomic_DNA"/>
</dbReference>
<proteinExistence type="predicted"/>